<dbReference type="Gene3D" id="1.20.120.520">
    <property type="entry name" value="nmb1532 protein domain like"/>
    <property type="match status" value="1"/>
</dbReference>
<dbReference type="AlphaFoldDB" id="A0A7X0JE78"/>
<reference evidence="2 3" key="2">
    <citation type="submission" date="2020-08" db="EMBL/GenBank/DDBJ databases">
        <authorList>
            <person name="Partida-Martinez L."/>
            <person name="Huntemann M."/>
            <person name="Clum A."/>
            <person name="Wang J."/>
            <person name="Palaniappan K."/>
            <person name="Ritter S."/>
            <person name="Chen I.-M."/>
            <person name="Stamatis D."/>
            <person name="Reddy T."/>
            <person name="O'Malley R."/>
            <person name="Daum C."/>
            <person name="Shapiro N."/>
            <person name="Ivanova N."/>
            <person name="Kyrpides N."/>
            <person name="Woyke T."/>
        </authorList>
    </citation>
    <scope>NUCLEOTIDE SEQUENCE [LARGE SCALE GENOMIC DNA]</scope>
    <source>
        <strain evidence="2 3">AS3.13</strain>
    </source>
</reference>
<reference evidence="2 3" key="1">
    <citation type="submission" date="2020-08" db="EMBL/GenBank/DDBJ databases">
        <title>The Agave Microbiome: Exploring the role of microbial communities in plant adaptations to desert environments.</title>
        <authorList>
            <person name="Partida-Martinez L.P."/>
        </authorList>
    </citation>
    <scope>NUCLEOTIDE SEQUENCE [LARGE SCALE GENOMIC DNA]</scope>
    <source>
        <strain evidence="2 3">AS3.13</strain>
    </source>
</reference>
<feature type="domain" description="Hemerythrin-like" evidence="1">
    <location>
        <begin position="2"/>
        <end position="87"/>
    </location>
</feature>
<protein>
    <submittedName>
        <fullName evidence="2">Hemerythrin superfamily protein</fullName>
    </submittedName>
</protein>
<dbReference type="EMBL" id="JACHBT010000016">
    <property type="protein sequence ID" value="MBB6505930.1"/>
    <property type="molecule type" value="Genomic_DNA"/>
</dbReference>
<name>A0A7X0JE78_9SPHN</name>
<gene>
    <name evidence="2" type="ORF">F4693_002927</name>
</gene>
<evidence type="ECO:0000313" key="2">
    <source>
        <dbReference type="EMBL" id="MBB6505930.1"/>
    </source>
</evidence>
<comment type="caution">
    <text evidence="2">The sequence shown here is derived from an EMBL/GenBank/DDBJ whole genome shotgun (WGS) entry which is preliminary data.</text>
</comment>
<dbReference type="Proteomes" id="UP000522313">
    <property type="component" value="Unassembled WGS sequence"/>
</dbReference>
<dbReference type="PANTHER" id="PTHR35585:SF1">
    <property type="entry name" value="HHE DOMAIN PROTEIN (AFU_ORTHOLOGUE AFUA_4G00730)"/>
    <property type="match status" value="1"/>
</dbReference>
<dbReference type="RefSeq" id="WP_184507003.1">
    <property type="nucleotide sequence ID" value="NZ_JACHBT010000016.1"/>
</dbReference>
<dbReference type="InterPro" id="IPR012312">
    <property type="entry name" value="Hemerythrin-like"/>
</dbReference>
<accession>A0A7X0JE78</accession>
<evidence type="ECO:0000313" key="3">
    <source>
        <dbReference type="Proteomes" id="UP000522313"/>
    </source>
</evidence>
<dbReference type="PANTHER" id="PTHR35585">
    <property type="entry name" value="HHE DOMAIN PROTEIN (AFU_ORTHOLOGUE AFUA_4G00730)"/>
    <property type="match status" value="1"/>
</dbReference>
<organism evidence="2 3">
    <name type="scientific">Sphingomonas endophytica</name>
    <dbReference type="NCBI Taxonomy" id="869719"/>
    <lineage>
        <taxon>Bacteria</taxon>
        <taxon>Pseudomonadati</taxon>
        <taxon>Pseudomonadota</taxon>
        <taxon>Alphaproteobacteria</taxon>
        <taxon>Sphingomonadales</taxon>
        <taxon>Sphingomonadaceae</taxon>
        <taxon>Sphingomonas</taxon>
    </lineage>
</organism>
<sequence length="111" mass="12952">MLLASLKYAIARHAFQEENVIYTMMRDHGLTEAADHLNHDHGYVKQYFFDLGEMPADSPEWLPKVQEFRTMIVEHMREEEGELFPRLRGSLSEAQNRHVTVAMHREGVKLA</sequence>
<dbReference type="Pfam" id="PF01814">
    <property type="entry name" value="Hemerythrin"/>
    <property type="match status" value="1"/>
</dbReference>
<proteinExistence type="predicted"/>
<evidence type="ECO:0000259" key="1">
    <source>
        <dbReference type="Pfam" id="PF01814"/>
    </source>
</evidence>